<dbReference type="GO" id="GO:0005737">
    <property type="term" value="C:cytoplasm"/>
    <property type="evidence" value="ECO:0007669"/>
    <property type="project" value="TreeGrafter"/>
</dbReference>
<name>A0A6A6P2X3_9PEZI</name>
<dbReference type="PANTHER" id="PTHR43544">
    <property type="entry name" value="SHORT-CHAIN DEHYDROGENASE/REDUCTASE"/>
    <property type="match status" value="1"/>
</dbReference>
<dbReference type="EMBL" id="MU001678">
    <property type="protein sequence ID" value="KAF2458229.1"/>
    <property type="molecule type" value="Genomic_DNA"/>
</dbReference>
<reference evidence="2" key="1">
    <citation type="journal article" date="2020" name="Stud. Mycol.">
        <title>101 Dothideomycetes genomes: a test case for predicting lifestyles and emergence of pathogens.</title>
        <authorList>
            <person name="Haridas S."/>
            <person name="Albert R."/>
            <person name="Binder M."/>
            <person name="Bloem J."/>
            <person name="Labutti K."/>
            <person name="Salamov A."/>
            <person name="Andreopoulos B."/>
            <person name="Baker S."/>
            <person name="Barry K."/>
            <person name="Bills G."/>
            <person name="Bluhm B."/>
            <person name="Cannon C."/>
            <person name="Castanera R."/>
            <person name="Culley D."/>
            <person name="Daum C."/>
            <person name="Ezra D."/>
            <person name="Gonzalez J."/>
            <person name="Henrissat B."/>
            <person name="Kuo A."/>
            <person name="Liang C."/>
            <person name="Lipzen A."/>
            <person name="Lutzoni F."/>
            <person name="Magnuson J."/>
            <person name="Mondo S."/>
            <person name="Nolan M."/>
            <person name="Ohm R."/>
            <person name="Pangilinan J."/>
            <person name="Park H.-J."/>
            <person name="Ramirez L."/>
            <person name="Alfaro M."/>
            <person name="Sun H."/>
            <person name="Tritt A."/>
            <person name="Yoshinaga Y."/>
            <person name="Zwiers L.-H."/>
            <person name="Turgeon B."/>
            <person name="Goodwin S."/>
            <person name="Spatafora J."/>
            <person name="Crous P."/>
            <person name="Grigoriev I."/>
        </authorList>
    </citation>
    <scope>NUCLEOTIDE SEQUENCE</scope>
    <source>
        <strain evidence="2">ATCC 16933</strain>
    </source>
</reference>
<dbReference type="AlphaFoldDB" id="A0A6A6P2X3"/>
<dbReference type="InterPro" id="IPR036291">
    <property type="entry name" value="NAD(P)-bd_dom_sf"/>
</dbReference>
<accession>A0A6A6P2X3</accession>
<dbReference type="PANTHER" id="PTHR43544:SF12">
    <property type="entry name" value="NAD(P)-BINDING ROSSMANN-FOLD SUPERFAMILY PROTEIN"/>
    <property type="match status" value="1"/>
</dbReference>
<evidence type="ECO:0000313" key="2">
    <source>
        <dbReference type="EMBL" id="KAF2458229.1"/>
    </source>
</evidence>
<dbReference type="Gene3D" id="3.40.50.720">
    <property type="entry name" value="NAD(P)-binding Rossmann-like Domain"/>
    <property type="match status" value="1"/>
</dbReference>
<protein>
    <recommendedName>
        <fullName evidence="4">NAD(P)-binding protein</fullName>
    </recommendedName>
</protein>
<evidence type="ECO:0000313" key="3">
    <source>
        <dbReference type="Proteomes" id="UP000799766"/>
    </source>
</evidence>
<gene>
    <name evidence="2" type="ORF">BDY21DRAFT_414643</name>
</gene>
<dbReference type="GO" id="GO:0016491">
    <property type="term" value="F:oxidoreductase activity"/>
    <property type="evidence" value="ECO:0007669"/>
    <property type="project" value="TreeGrafter"/>
</dbReference>
<proteinExistence type="inferred from homology"/>
<dbReference type="InterPro" id="IPR051468">
    <property type="entry name" value="Fungal_SecMetab_SDRs"/>
</dbReference>
<evidence type="ECO:0000256" key="1">
    <source>
        <dbReference type="ARBA" id="ARBA00006484"/>
    </source>
</evidence>
<comment type="similarity">
    <text evidence="1">Belongs to the short-chain dehydrogenases/reductases (SDR) family.</text>
</comment>
<organism evidence="2 3">
    <name type="scientific">Lineolata rhizophorae</name>
    <dbReference type="NCBI Taxonomy" id="578093"/>
    <lineage>
        <taxon>Eukaryota</taxon>
        <taxon>Fungi</taxon>
        <taxon>Dikarya</taxon>
        <taxon>Ascomycota</taxon>
        <taxon>Pezizomycotina</taxon>
        <taxon>Dothideomycetes</taxon>
        <taxon>Dothideomycetes incertae sedis</taxon>
        <taxon>Lineolatales</taxon>
        <taxon>Lineolataceae</taxon>
        <taxon>Lineolata</taxon>
    </lineage>
</organism>
<evidence type="ECO:0008006" key="4">
    <source>
        <dbReference type="Google" id="ProtNLM"/>
    </source>
</evidence>
<dbReference type="PRINTS" id="PR00081">
    <property type="entry name" value="GDHRDH"/>
</dbReference>
<dbReference type="OrthoDB" id="5296at2759"/>
<dbReference type="InterPro" id="IPR002347">
    <property type="entry name" value="SDR_fam"/>
</dbReference>
<sequence length="301" mass="32647">MSPWTLVSPASRGIGRALARRLLQTTDVPVVATARRDLDKSREEILSGLEQVDERRLKVLRLDVLGACVWNQDTHCLIHESTISSAASECGKLFPPPAHHLRLTFAIPGLLFPERSPAQIDAANALLTFRTNSLGPLLLMKHFEAFLPSKKQLKQQERRRGGDPGAADLVVGADGGASLAPARNLPPHAVFAAMSARVGSVSDNALGGWFSYRASKAAVTQAARSFDVHLQRSAGRAAVALALHPGTVKTELSEEFWGSVPKDGLLEPEFAAERLCEVVTREVGVDGRGRFWDWKGEEILP</sequence>
<dbReference type="Proteomes" id="UP000799766">
    <property type="component" value="Unassembled WGS sequence"/>
</dbReference>
<keyword evidence="3" id="KW-1185">Reference proteome</keyword>
<dbReference type="SUPFAM" id="SSF51735">
    <property type="entry name" value="NAD(P)-binding Rossmann-fold domains"/>
    <property type="match status" value="1"/>
</dbReference>